<accession>A0A6S6UDJ3</accession>
<sequence>MYKMRKLLITLVVLNIFLIFMNVVKNVAYTDDYPLTEKDIPPLEVIRETPRLGYSAHRATGASSCYTIGPYYSENTAHSLAGSIRKYGLEVTIRSMRTKETLNYLVYIPNIESEQEAKTIVKDLWKQNVDNGKVVPKGPHKNTVTLGFFKTLDKAKRQTEYVRYLGYDARYTGRKIVKRVYWIDYDEPLGTGTPVMTWSNDINPDANPQIIPRTCDQRAWYGKGAFVNVPPENQ</sequence>
<organism evidence="1">
    <name type="scientific">uncultured Thiotrichaceae bacterium</name>
    <dbReference type="NCBI Taxonomy" id="298394"/>
    <lineage>
        <taxon>Bacteria</taxon>
        <taxon>Pseudomonadati</taxon>
        <taxon>Pseudomonadota</taxon>
        <taxon>Gammaproteobacteria</taxon>
        <taxon>Thiotrichales</taxon>
        <taxon>Thiotrichaceae</taxon>
        <taxon>environmental samples</taxon>
    </lineage>
</organism>
<evidence type="ECO:0008006" key="2">
    <source>
        <dbReference type="Google" id="ProtNLM"/>
    </source>
</evidence>
<evidence type="ECO:0000313" key="1">
    <source>
        <dbReference type="EMBL" id="CAA6826943.1"/>
    </source>
</evidence>
<gene>
    <name evidence="1" type="ORF">HELGO_WM8326</name>
</gene>
<reference evidence="1" key="1">
    <citation type="submission" date="2020-01" db="EMBL/GenBank/DDBJ databases">
        <authorList>
            <person name="Meier V. D."/>
            <person name="Meier V D."/>
        </authorList>
    </citation>
    <scope>NUCLEOTIDE SEQUENCE</scope>
    <source>
        <strain evidence="1">HLG_WM_MAG_07</strain>
    </source>
</reference>
<dbReference type="AlphaFoldDB" id="A0A6S6UDJ3"/>
<protein>
    <recommendedName>
        <fullName evidence="2">SPOR domain-containing protein</fullName>
    </recommendedName>
</protein>
<dbReference type="EMBL" id="CACVAY010000139">
    <property type="protein sequence ID" value="CAA6826943.1"/>
    <property type="molecule type" value="Genomic_DNA"/>
</dbReference>
<proteinExistence type="predicted"/>
<name>A0A6S6UDJ3_9GAMM</name>